<keyword evidence="1" id="KW-0067">ATP-binding</keyword>
<feature type="region of interest" description="Disordered" evidence="2">
    <location>
        <begin position="237"/>
        <end position="270"/>
    </location>
</feature>
<dbReference type="SUPFAM" id="SSF52210">
    <property type="entry name" value="Succinyl-CoA synthetase domains"/>
    <property type="match status" value="2"/>
</dbReference>
<dbReference type="SUPFAM" id="SSF56059">
    <property type="entry name" value="Glutathione synthetase ATP-binding domain-like"/>
    <property type="match status" value="1"/>
</dbReference>
<evidence type="ECO:0000313" key="5">
    <source>
        <dbReference type="Proteomes" id="UP001595847"/>
    </source>
</evidence>
<keyword evidence="4" id="KW-0436">Ligase</keyword>
<reference evidence="5" key="1">
    <citation type="journal article" date="2019" name="Int. J. Syst. Evol. Microbiol.">
        <title>The Global Catalogue of Microorganisms (GCM) 10K type strain sequencing project: providing services to taxonomists for standard genome sequencing and annotation.</title>
        <authorList>
            <consortium name="The Broad Institute Genomics Platform"/>
            <consortium name="The Broad Institute Genome Sequencing Center for Infectious Disease"/>
            <person name="Wu L."/>
            <person name="Ma J."/>
        </authorList>
    </citation>
    <scope>NUCLEOTIDE SEQUENCE [LARGE SCALE GENOMIC DNA]</scope>
    <source>
        <strain evidence="5">TBRC 1826</strain>
    </source>
</reference>
<sequence length="765" mass="75995">MTPIDAVPEPQVKALIAAAGIPVPRGRTAPGAQGLARAAAGLSAPLVLKAHGPGIVHKSEHGAVVLGLDGPAAVVGAAERMGAALAGRGLVPAGFLVEEQVGPGVELIVGAVRDASFGPVLLVGLGGIWAEVLDDTTLRLCPIDRDDAEAMLGDLRGAALLNGARGAPPVDREALADLLVAVGGPGGVVERLGPVLGQFELNPVIAGPGGAVAADARLIPAEGTRAPAVLPVPGREVRAGAERRSAPGPEPTTASGAPRGPEPLAAPETDFGPLFAPRGVAVVGASARRPGFGNMLLGQYRAAGFPGTLLAVHPEATEVDGVPAVPSLRAAAGRVDYALVALPAAACADAVREADGIPFVQVVSGGFAESGPEGADLERGLLAAARGVGTRLLGPNCMGVYSPAGGQTFLGGPAAEPGRIALLSQSGGLAGEVVWVGERRGLRFSQVATLGNSADVSPAELVRHLDADPATGVLGLYLEDPRDGRALFEALRAARGRLPTVVLAGGRSAQGRRAAASHTGGMVADDRVWRALARQCGTGLVHGQDALIGALDFLELHAGRRIVGGGPGVLVVGPSGGAGVLAADAFDAAGMRLDPPGERARAALRALGLGAGAPLGNPLEVPVGPRGDPRLLARAAEAVALEHGVPDVVAHINVQSFAAYAEAAAPGATATPGAAEGGPREAAADDPAFARLPDHVGALAALQAALPGTRVTLVLRNSECGPPELADRLRASARTAGIPVYTSMEAAASAVAAGKAALSVDDRAG</sequence>
<dbReference type="InterPro" id="IPR013815">
    <property type="entry name" value="ATP_grasp_subdomain_1"/>
</dbReference>
<dbReference type="SUPFAM" id="SSF51735">
    <property type="entry name" value="NAD(P)-binding Rossmann-fold domains"/>
    <property type="match status" value="1"/>
</dbReference>
<proteinExistence type="predicted"/>
<evidence type="ECO:0000256" key="2">
    <source>
        <dbReference type="SAM" id="MobiDB-lite"/>
    </source>
</evidence>
<dbReference type="InterPro" id="IPR016102">
    <property type="entry name" value="Succinyl-CoA_synth-like"/>
</dbReference>
<dbReference type="Pfam" id="PF13607">
    <property type="entry name" value="Succ_CoA_lig"/>
    <property type="match status" value="1"/>
</dbReference>
<dbReference type="InterPro" id="IPR032875">
    <property type="entry name" value="Succ_CoA_lig_flav_dom"/>
</dbReference>
<dbReference type="Gene3D" id="3.30.470.20">
    <property type="entry name" value="ATP-grasp fold, B domain"/>
    <property type="match status" value="1"/>
</dbReference>
<accession>A0ABV8FXH6</accession>
<protein>
    <submittedName>
        <fullName evidence="4">Acetate--CoA ligase family protein</fullName>
    </submittedName>
</protein>
<evidence type="ECO:0000313" key="4">
    <source>
        <dbReference type="EMBL" id="MFC3999462.1"/>
    </source>
</evidence>
<dbReference type="Proteomes" id="UP001595847">
    <property type="component" value="Unassembled WGS sequence"/>
</dbReference>
<organism evidence="4 5">
    <name type="scientific">Nocardiopsis sediminis</name>
    <dbReference type="NCBI Taxonomy" id="1778267"/>
    <lineage>
        <taxon>Bacteria</taxon>
        <taxon>Bacillati</taxon>
        <taxon>Actinomycetota</taxon>
        <taxon>Actinomycetes</taxon>
        <taxon>Streptosporangiales</taxon>
        <taxon>Nocardiopsidaceae</taxon>
        <taxon>Nocardiopsis</taxon>
    </lineage>
</organism>
<dbReference type="GO" id="GO:0016874">
    <property type="term" value="F:ligase activity"/>
    <property type="evidence" value="ECO:0007669"/>
    <property type="project" value="UniProtKB-KW"/>
</dbReference>
<dbReference type="RefSeq" id="WP_378537915.1">
    <property type="nucleotide sequence ID" value="NZ_JBHSBH010000015.1"/>
</dbReference>
<dbReference type="EMBL" id="JBHSBH010000015">
    <property type="protein sequence ID" value="MFC3999462.1"/>
    <property type="molecule type" value="Genomic_DNA"/>
</dbReference>
<dbReference type="PROSITE" id="PS50975">
    <property type="entry name" value="ATP_GRASP"/>
    <property type="match status" value="1"/>
</dbReference>
<dbReference type="Gene3D" id="3.40.50.720">
    <property type="entry name" value="NAD(P)-binding Rossmann-like Domain"/>
    <property type="match status" value="1"/>
</dbReference>
<dbReference type="Pfam" id="PF13549">
    <property type="entry name" value="ATP-grasp_5"/>
    <property type="match status" value="1"/>
</dbReference>
<evidence type="ECO:0000256" key="1">
    <source>
        <dbReference type="PROSITE-ProRule" id="PRU00409"/>
    </source>
</evidence>
<gene>
    <name evidence="4" type="ORF">ACFOVU_26355</name>
</gene>
<name>A0ABV8FXH6_9ACTN</name>
<dbReference type="SMART" id="SM00881">
    <property type="entry name" value="CoA_binding"/>
    <property type="match status" value="1"/>
</dbReference>
<dbReference type="InterPro" id="IPR003781">
    <property type="entry name" value="CoA-bd"/>
</dbReference>
<dbReference type="PANTHER" id="PTHR42793">
    <property type="entry name" value="COA BINDING DOMAIN CONTAINING PROTEIN"/>
    <property type="match status" value="1"/>
</dbReference>
<dbReference type="Gene3D" id="3.30.1490.20">
    <property type="entry name" value="ATP-grasp fold, A domain"/>
    <property type="match status" value="1"/>
</dbReference>
<dbReference type="PANTHER" id="PTHR42793:SF1">
    <property type="entry name" value="PEPTIDYL-LYSINE N-ACETYLTRANSFERASE PATZ"/>
    <property type="match status" value="1"/>
</dbReference>
<dbReference type="Gene3D" id="3.40.50.261">
    <property type="entry name" value="Succinyl-CoA synthetase domains"/>
    <property type="match status" value="2"/>
</dbReference>
<comment type="caution">
    <text evidence="4">The sequence shown here is derived from an EMBL/GenBank/DDBJ whole genome shotgun (WGS) entry which is preliminary data.</text>
</comment>
<feature type="domain" description="ATP-grasp" evidence="3">
    <location>
        <begin position="13"/>
        <end position="50"/>
    </location>
</feature>
<evidence type="ECO:0000259" key="3">
    <source>
        <dbReference type="PROSITE" id="PS50975"/>
    </source>
</evidence>
<dbReference type="InterPro" id="IPR011761">
    <property type="entry name" value="ATP-grasp"/>
</dbReference>
<dbReference type="InterPro" id="IPR036291">
    <property type="entry name" value="NAD(P)-bd_dom_sf"/>
</dbReference>
<keyword evidence="5" id="KW-1185">Reference proteome</keyword>
<dbReference type="Pfam" id="PF13380">
    <property type="entry name" value="CoA_binding_2"/>
    <property type="match status" value="1"/>
</dbReference>
<keyword evidence="1" id="KW-0547">Nucleotide-binding</keyword>